<keyword evidence="2" id="KW-0472">Membrane</keyword>
<keyword evidence="2" id="KW-0812">Transmembrane</keyword>
<protein>
    <submittedName>
        <fullName evidence="3">Uncharacterized protein</fullName>
    </submittedName>
</protein>
<reference evidence="3 4" key="1">
    <citation type="submission" date="2019-08" db="EMBL/GenBank/DDBJ databases">
        <title>In-depth cultivation of the pig gut microbiome towards novel bacterial diversity and tailored functional studies.</title>
        <authorList>
            <person name="Wylensek D."/>
            <person name="Hitch T.C.A."/>
            <person name="Clavel T."/>
        </authorList>
    </citation>
    <scope>NUCLEOTIDE SEQUENCE [LARGE SCALE GENOMIC DNA]</scope>
    <source>
        <strain evidence="3 4">68-1-5</strain>
    </source>
</reference>
<organism evidence="3 4">
    <name type="scientific">Suipraeoptans intestinalis</name>
    <dbReference type="NCBI Taxonomy" id="2606628"/>
    <lineage>
        <taxon>Bacteria</taxon>
        <taxon>Bacillati</taxon>
        <taxon>Bacillota</taxon>
        <taxon>Clostridia</taxon>
        <taxon>Lachnospirales</taxon>
        <taxon>Lachnospiraceae</taxon>
        <taxon>Suipraeoptans</taxon>
    </lineage>
</organism>
<dbReference type="AlphaFoldDB" id="A0A6N7V156"/>
<proteinExistence type="predicted"/>
<feature type="region of interest" description="Disordered" evidence="1">
    <location>
        <begin position="1"/>
        <end position="21"/>
    </location>
</feature>
<dbReference type="Proteomes" id="UP000434409">
    <property type="component" value="Unassembled WGS sequence"/>
</dbReference>
<sequence length="420" mass="48048">MFWEKWKQDNRASRKEEIPKESRGSCGKAEWEVLEETVYGPFLPEEFEFDQLEIEEGKKKKWKTPTVLARILILEAGVAALTLVVMILVLTNVLGAESAVRRYAEARSDKDWNAMYEMLEYRDVPEGFLGKRAFVTAMTVAGGREVGEPKKIRKVAQTGKRARFCICYEKNQEEFWEEIGMVRKGLFWKVEDKGLLIRQVDLKVPRNAGLRLDAVPVSQRVKPVQTETCDIYRVPGIFGYVHYVEIKREGMEDIQKIVDLSKRGYDEVQNPVEIAADPNILPESVQQVSSQAVQEFQTLMEGSLKKDEVGKIEILGKMHKTCKKMVHEKYRGFRDHVLCGKEKNTEVATLLLSRGEATARAEARGKKGETIIRVDLSGEYTCQYEEGQNISAKKGTYAAVLWYIQQGDTWKIYDIAFPDL</sequence>
<accession>A0A6N7V156</accession>
<keyword evidence="2" id="KW-1133">Transmembrane helix</keyword>
<dbReference type="EMBL" id="VULY01000018">
    <property type="protein sequence ID" value="MSR93586.1"/>
    <property type="molecule type" value="Genomic_DNA"/>
</dbReference>
<comment type="caution">
    <text evidence="3">The sequence shown here is derived from an EMBL/GenBank/DDBJ whole genome shotgun (WGS) entry which is preliminary data.</text>
</comment>
<gene>
    <name evidence="3" type="ORF">FYJ34_04750</name>
</gene>
<evidence type="ECO:0000256" key="2">
    <source>
        <dbReference type="SAM" id="Phobius"/>
    </source>
</evidence>
<evidence type="ECO:0000256" key="1">
    <source>
        <dbReference type="SAM" id="MobiDB-lite"/>
    </source>
</evidence>
<feature type="transmembrane region" description="Helical" evidence="2">
    <location>
        <begin position="67"/>
        <end position="90"/>
    </location>
</feature>
<keyword evidence="4" id="KW-1185">Reference proteome</keyword>
<evidence type="ECO:0000313" key="4">
    <source>
        <dbReference type="Proteomes" id="UP000434409"/>
    </source>
</evidence>
<evidence type="ECO:0000313" key="3">
    <source>
        <dbReference type="EMBL" id="MSR93586.1"/>
    </source>
</evidence>
<name>A0A6N7V156_9FIRM</name>
<dbReference type="RefSeq" id="WP_154476690.1">
    <property type="nucleotide sequence ID" value="NZ_VULY01000018.1"/>
</dbReference>